<dbReference type="STRING" id="1399860.A0A2C5XEJ4"/>
<keyword evidence="3" id="KW-0539">Nucleus</keyword>
<evidence type="ECO:0000259" key="5">
    <source>
        <dbReference type="Pfam" id="PF12656"/>
    </source>
</evidence>
<comment type="subcellular location">
    <subcellularLocation>
        <location evidence="1">Nucleus</location>
    </subcellularLocation>
</comment>
<evidence type="ECO:0000256" key="1">
    <source>
        <dbReference type="ARBA" id="ARBA00004123"/>
    </source>
</evidence>
<feature type="compositionally biased region" description="Low complexity" evidence="4">
    <location>
        <begin position="17"/>
        <end position="32"/>
    </location>
</feature>
<name>A0A2C5XEJ4_9HYPO</name>
<evidence type="ECO:0000313" key="6">
    <source>
        <dbReference type="EMBL" id="PHH59728.1"/>
    </source>
</evidence>
<organism evidence="6 7">
    <name type="scientific">Ophiocordyceps australis</name>
    <dbReference type="NCBI Taxonomy" id="1399860"/>
    <lineage>
        <taxon>Eukaryota</taxon>
        <taxon>Fungi</taxon>
        <taxon>Dikarya</taxon>
        <taxon>Ascomycota</taxon>
        <taxon>Pezizomycotina</taxon>
        <taxon>Sordariomycetes</taxon>
        <taxon>Hypocreomycetidae</taxon>
        <taxon>Hypocreales</taxon>
        <taxon>Ophiocordycipitaceae</taxon>
        <taxon>Ophiocordyceps</taxon>
    </lineage>
</organism>
<dbReference type="Pfam" id="PF12656">
    <property type="entry name" value="G-patch_2"/>
    <property type="match status" value="1"/>
</dbReference>
<protein>
    <recommendedName>
        <fullName evidence="5">Spp2/MOS2 G-patch domain-containing protein</fullName>
    </recommendedName>
</protein>
<gene>
    <name evidence="6" type="ORF">CDD81_2622</name>
</gene>
<feature type="compositionally biased region" description="Polar residues" evidence="4">
    <location>
        <begin position="80"/>
        <end position="91"/>
    </location>
</feature>
<keyword evidence="7" id="KW-1185">Reference proteome</keyword>
<feature type="region of interest" description="Disordered" evidence="4">
    <location>
        <begin position="1"/>
        <end position="162"/>
    </location>
</feature>
<feature type="compositionally biased region" description="Basic and acidic residues" evidence="4">
    <location>
        <begin position="94"/>
        <end position="123"/>
    </location>
</feature>
<feature type="domain" description="Spp2/MOS2 G-patch" evidence="5">
    <location>
        <begin position="182"/>
        <end position="231"/>
    </location>
</feature>
<evidence type="ECO:0000256" key="3">
    <source>
        <dbReference type="ARBA" id="ARBA00023242"/>
    </source>
</evidence>
<dbReference type="Proteomes" id="UP000226192">
    <property type="component" value="Unassembled WGS sequence"/>
</dbReference>
<feature type="compositionally biased region" description="Basic and acidic residues" evidence="4">
    <location>
        <begin position="250"/>
        <end position="321"/>
    </location>
</feature>
<dbReference type="GO" id="GO:0005634">
    <property type="term" value="C:nucleus"/>
    <property type="evidence" value="ECO:0007669"/>
    <property type="project" value="UniProtKB-SubCell"/>
</dbReference>
<proteinExistence type="inferred from homology"/>
<comment type="similarity">
    <text evidence="2">Belongs to the SPP2 family.</text>
</comment>
<dbReference type="EMBL" id="NJET01000185">
    <property type="protein sequence ID" value="PHH59728.1"/>
    <property type="molecule type" value="Genomic_DNA"/>
</dbReference>
<sequence length="321" mass="36126">MADIEKTRVAIKFGAQSTSSSSKPSVSSSTLSKRPRQNAFDDDSDSDGEPRVRHEQITTFESEDLGRQPGRSRRADSTAKNRNGQEASKNGANVDKKPADDEKLRQNGLVVRDKEDVPEKKEQASTTGALDGKPTGHSNDKTTAPSTLEDKALASLLGNPSSTRVKHVIQLQTAGDGFGAPSTSKDREAIDYEDFGDALLRGMGWDGEKNGSGPEKAARRANLLGLGAKELKGPEDLGAWGNGTKKKRTRLDDYNREAEKRKDSRGNEDSYKRQRERERERDLARHDSRHRDMDYRREQDRYRNREGDEDRHRDQYRDRRR</sequence>
<evidence type="ECO:0000313" key="7">
    <source>
        <dbReference type="Proteomes" id="UP000226192"/>
    </source>
</evidence>
<feature type="region of interest" description="Disordered" evidence="4">
    <location>
        <begin position="227"/>
        <end position="321"/>
    </location>
</feature>
<accession>A0A2C5XEJ4</accession>
<dbReference type="InterPro" id="IPR026822">
    <property type="entry name" value="Spp2/MOS2_G-patch"/>
</dbReference>
<evidence type="ECO:0000256" key="4">
    <source>
        <dbReference type="SAM" id="MobiDB-lite"/>
    </source>
</evidence>
<comment type="caution">
    <text evidence="6">The sequence shown here is derived from an EMBL/GenBank/DDBJ whole genome shotgun (WGS) entry which is preliminary data.</text>
</comment>
<evidence type="ECO:0000256" key="2">
    <source>
        <dbReference type="ARBA" id="ARBA00008576"/>
    </source>
</evidence>
<reference evidence="6 7" key="1">
    <citation type="submission" date="2017-06" db="EMBL/GenBank/DDBJ databases">
        <title>Ant-infecting Ophiocordyceps genomes reveal a high diversity of potential behavioral manipulation genes and a possible major role for enterotoxins.</title>
        <authorList>
            <person name="De Bekker C."/>
            <person name="Evans H.C."/>
            <person name="Brachmann A."/>
            <person name="Hughes D.P."/>
        </authorList>
    </citation>
    <scope>NUCLEOTIDE SEQUENCE [LARGE SCALE GENOMIC DNA]</scope>
    <source>
        <strain evidence="6 7">Map64</strain>
    </source>
</reference>
<dbReference type="OrthoDB" id="5577072at2759"/>
<dbReference type="AlphaFoldDB" id="A0A2C5XEJ4"/>